<feature type="transmembrane region" description="Helical" evidence="6">
    <location>
        <begin position="299"/>
        <end position="318"/>
    </location>
</feature>
<evidence type="ECO:0000313" key="8">
    <source>
        <dbReference type="EMBL" id="OXC80097.1"/>
    </source>
</evidence>
<dbReference type="Gene3D" id="1.20.81.30">
    <property type="entry name" value="Type II secretion system (T2SS), domain F"/>
    <property type="match status" value="1"/>
</dbReference>
<feature type="transmembrane region" description="Helical" evidence="6">
    <location>
        <begin position="91"/>
        <end position="112"/>
    </location>
</feature>
<gene>
    <name evidence="8" type="ORF">BSU04_03545</name>
</gene>
<proteinExistence type="predicted"/>
<comment type="caution">
    <text evidence="8">The sequence shown here is derived from an EMBL/GenBank/DDBJ whole genome shotgun (WGS) entry which is preliminary data.</text>
</comment>
<evidence type="ECO:0000256" key="6">
    <source>
        <dbReference type="SAM" id="Phobius"/>
    </source>
</evidence>
<dbReference type="Pfam" id="PF00482">
    <property type="entry name" value="T2SSF"/>
    <property type="match status" value="1"/>
</dbReference>
<dbReference type="EMBL" id="MTHB01000024">
    <property type="protein sequence ID" value="OXC80097.1"/>
    <property type="molecule type" value="Genomic_DNA"/>
</dbReference>
<feature type="transmembrane region" description="Helical" evidence="6">
    <location>
        <begin position="6"/>
        <end position="26"/>
    </location>
</feature>
<keyword evidence="4 6" id="KW-1133">Transmembrane helix</keyword>
<sequence>MSPIDVFTVCSFIGVILCGMMALVIMDMRSKQPNARIKTRMHESFAIEATRGKKTVNTDADLFTVDKTDNVLSAWVRPKLSRLRTVAGDNGIRVVIAATITGELIALVMTRYMPLPGFAKPLLIAGLPLFLAMRAYSFLVDRFRTRFLNGFPDLLDMIVRAVRAGVPVTHVIGSAADECPEPLKSEFKLMSDSLQVGRDLQEVLAVAMRRIEIADFSFFCVCLLLQRETGGQLGETLENLSGIVRTRREVRQKTKALTAEARITTKILAAIPICIMLCLYFLNRAYVMVLFTSDSGHKLLTYAVISVVLGLFLITKLSKLDTSR</sequence>
<dbReference type="InterPro" id="IPR018076">
    <property type="entry name" value="T2SS_GspF_dom"/>
</dbReference>
<accession>A0A226XAY3</accession>
<dbReference type="PANTHER" id="PTHR35007:SF1">
    <property type="entry name" value="PILUS ASSEMBLY PROTEIN"/>
    <property type="match status" value="1"/>
</dbReference>
<dbReference type="AlphaFoldDB" id="A0A226XAY3"/>
<feature type="domain" description="Type II secretion system protein GspF" evidence="7">
    <location>
        <begin position="155"/>
        <end position="277"/>
    </location>
</feature>
<dbReference type="GO" id="GO:0005886">
    <property type="term" value="C:plasma membrane"/>
    <property type="evidence" value="ECO:0007669"/>
    <property type="project" value="UniProtKB-SubCell"/>
</dbReference>
<dbReference type="RefSeq" id="WP_089159267.1">
    <property type="nucleotide sequence ID" value="NZ_MTHB01000024.1"/>
</dbReference>
<feature type="transmembrane region" description="Helical" evidence="6">
    <location>
        <begin position="267"/>
        <end position="287"/>
    </location>
</feature>
<protein>
    <submittedName>
        <fullName evidence="8">Flp pilus assembly protein TadB</fullName>
    </submittedName>
</protein>
<keyword evidence="5 6" id="KW-0472">Membrane</keyword>
<evidence type="ECO:0000313" key="9">
    <source>
        <dbReference type="Proteomes" id="UP000214720"/>
    </source>
</evidence>
<keyword evidence="2" id="KW-1003">Cell membrane</keyword>
<evidence type="ECO:0000256" key="3">
    <source>
        <dbReference type="ARBA" id="ARBA00022692"/>
    </source>
</evidence>
<organism evidence="8 9">
    <name type="scientific">Caballeronia sordidicola</name>
    <name type="common">Burkholderia sordidicola</name>
    <dbReference type="NCBI Taxonomy" id="196367"/>
    <lineage>
        <taxon>Bacteria</taxon>
        <taxon>Pseudomonadati</taxon>
        <taxon>Pseudomonadota</taxon>
        <taxon>Betaproteobacteria</taxon>
        <taxon>Burkholderiales</taxon>
        <taxon>Burkholderiaceae</taxon>
        <taxon>Caballeronia</taxon>
    </lineage>
</organism>
<evidence type="ECO:0000256" key="1">
    <source>
        <dbReference type="ARBA" id="ARBA00004651"/>
    </source>
</evidence>
<reference evidence="9" key="1">
    <citation type="submission" date="2017-01" db="EMBL/GenBank/DDBJ databases">
        <title>Genome Analysis of Deinococcus marmoris KOPRI26562.</title>
        <authorList>
            <person name="Kim J.H."/>
            <person name="Oh H.-M."/>
        </authorList>
    </citation>
    <scope>NUCLEOTIDE SEQUENCE [LARGE SCALE GENOMIC DNA]</scope>
    <source>
        <strain evidence="9">PAMC 26633</strain>
    </source>
</reference>
<comment type="subcellular location">
    <subcellularLocation>
        <location evidence="1">Cell membrane</location>
        <topology evidence="1">Multi-pass membrane protein</topology>
    </subcellularLocation>
</comment>
<keyword evidence="3 6" id="KW-0812">Transmembrane</keyword>
<evidence type="ECO:0000256" key="4">
    <source>
        <dbReference type="ARBA" id="ARBA00022989"/>
    </source>
</evidence>
<evidence type="ECO:0000256" key="2">
    <source>
        <dbReference type="ARBA" id="ARBA00022475"/>
    </source>
</evidence>
<name>A0A226XAY3_CABSO</name>
<dbReference type="OrthoDB" id="597333at2"/>
<dbReference type="InterPro" id="IPR042094">
    <property type="entry name" value="T2SS_GspF_sf"/>
</dbReference>
<evidence type="ECO:0000256" key="5">
    <source>
        <dbReference type="ARBA" id="ARBA00023136"/>
    </source>
</evidence>
<dbReference type="Proteomes" id="UP000214720">
    <property type="component" value="Unassembled WGS sequence"/>
</dbReference>
<dbReference type="PANTHER" id="PTHR35007">
    <property type="entry name" value="INTEGRAL MEMBRANE PROTEIN-RELATED"/>
    <property type="match status" value="1"/>
</dbReference>
<feature type="transmembrane region" description="Helical" evidence="6">
    <location>
        <begin position="118"/>
        <end position="139"/>
    </location>
</feature>
<evidence type="ECO:0000259" key="7">
    <source>
        <dbReference type="Pfam" id="PF00482"/>
    </source>
</evidence>